<reference evidence="2 3" key="1">
    <citation type="submission" date="2016-01" db="EMBL/GenBank/DDBJ databases">
        <title>Highly variable Streptococcus oralis are common among viridans streptococci isolated from primates.</title>
        <authorList>
            <person name="Denapaite D."/>
            <person name="Rieger M."/>
            <person name="Koendgen S."/>
            <person name="Brueckner R."/>
            <person name="Ochigava I."/>
            <person name="Kappeler P."/>
            <person name="Maetz-Rensing K."/>
            <person name="Leendertz F."/>
            <person name="Hakenbeck R."/>
        </authorList>
    </citation>
    <scope>NUCLEOTIDE SEQUENCE [LARGE SCALE GENOMIC DNA]</scope>
    <source>
        <strain evidence="2 3">DD21</strain>
    </source>
</reference>
<feature type="transmembrane region" description="Helical" evidence="1">
    <location>
        <begin position="147"/>
        <end position="170"/>
    </location>
</feature>
<keyword evidence="1" id="KW-0472">Membrane</keyword>
<feature type="transmembrane region" description="Helical" evidence="1">
    <location>
        <begin position="231"/>
        <end position="249"/>
    </location>
</feature>
<keyword evidence="1" id="KW-1133">Transmembrane helix</keyword>
<dbReference type="EMBL" id="LQZP01000236">
    <property type="protein sequence ID" value="KXT91185.1"/>
    <property type="molecule type" value="Genomic_DNA"/>
</dbReference>
<dbReference type="OrthoDB" id="2243499at2"/>
<gene>
    <name evidence="2" type="ORF">SORDD21_00906</name>
</gene>
<feature type="transmembrane region" description="Helical" evidence="1">
    <location>
        <begin position="103"/>
        <end position="127"/>
    </location>
</feature>
<dbReference type="RefSeq" id="WP_061453951.1">
    <property type="nucleotide sequence ID" value="NZ_JAKUWC010000008.1"/>
</dbReference>
<feature type="transmembrane region" description="Helical" evidence="1">
    <location>
        <begin position="45"/>
        <end position="66"/>
    </location>
</feature>
<evidence type="ECO:0000313" key="2">
    <source>
        <dbReference type="EMBL" id="KXT91185.1"/>
    </source>
</evidence>
<protein>
    <submittedName>
        <fullName evidence="2">Competence-induced protein Ccs4</fullName>
    </submittedName>
</protein>
<proteinExistence type="predicted"/>
<feature type="transmembrane region" description="Helical" evidence="1">
    <location>
        <begin position="190"/>
        <end position="219"/>
    </location>
</feature>
<feature type="transmembrane region" description="Helical" evidence="1">
    <location>
        <begin position="285"/>
        <end position="306"/>
    </location>
</feature>
<feature type="transmembrane region" description="Helical" evidence="1">
    <location>
        <begin position="386"/>
        <end position="406"/>
    </location>
</feature>
<sequence>MNVYGKNDEGEATYPYEQQFRGVKEEDLKLNQDATKTSGFPFFSILIWSLFATVISIVVPFIFGLVSPQQMQDFYTGWALHQNGQIYTDYYGSNGLLYYLLTYLSQGSILFALVEWVALFGAGIFLFKSADTLTGQRGQARQLLAIFYLLVASLGFGGSYAVIVAMPFLFYAFSLVADYLKNPINDKGFLLVGMSLALAFFLSPIPTLLFALTLVLMLFGFNIAKHRFAHGLYQFFASALGFSLIFYPIGYYTVVTGTFGDAISHTLYPVVTLGLLSNTKLIDNAAFYGLLALALGLLTLIVSGIVQSKPAKQYAVSIVVSLGLLVSLILLILSKEPLHGSRLAVVLPFLTLLLLTNIKEGLPGRTSRRRSTESSSLFSRYLKGNFYLPVVAIVYLLFLPVLSRYISHPSTYQEREQLASLVKQQTSSEDRVYAWDDRPDFYRASERLAPTSLVTPTLYTASDENKTRLVNDLKENQPKMILVNQRVTLWPDVEGLLSEKYELVKTDTNDFKLYKMK</sequence>
<evidence type="ECO:0000256" key="1">
    <source>
        <dbReference type="SAM" id="Phobius"/>
    </source>
</evidence>
<feature type="transmembrane region" description="Helical" evidence="1">
    <location>
        <begin position="313"/>
        <end position="333"/>
    </location>
</feature>
<comment type="caution">
    <text evidence="2">The sequence shown here is derived from an EMBL/GenBank/DDBJ whole genome shotgun (WGS) entry which is preliminary data.</text>
</comment>
<organism evidence="2 3">
    <name type="scientific">Streptococcus oralis</name>
    <dbReference type="NCBI Taxonomy" id="1303"/>
    <lineage>
        <taxon>Bacteria</taxon>
        <taxon>Bacillati</taxon>
        <taxon>Bacillota</taxon>
        <taxon>Bacilli</taxon>
        <taxon>Lactobacillales</taxon>
        <taxon>Streptococcaceae</taxon>
        <taxon>Streptococcus</taxon>
    </lineage>
</organism>
<dbReference type="Proteomes" id="UP000070053">
    <property type="component" value="Unassembled WGS sequence"/>
</dbReference>
<dbReference type="AlphaFoldDB" id="A0A139PLJ9"/>
<dbReference type="PATRIC" id="fig|1303.81.peg.1117"/>
<evidence type="ECO:0000313" key="3">
    <source>
        <dbReference type="Proteomes" id="UP000070053"/>
    </source>
</evidence>
<keyword evidence="1" id="KW-0812">Transmembrane</keyword>
<accession>A0A139PLJ9</accession>
<name>A0A139PLJ9_STROR</name>